<dbReference type="EMBL" id="JAJTJA010000001">
    <property type="protein sequence ID" value="KAH8704734.1"/>
    <property type="molecule type" value="Genomic_DNA"/>
</dbReference>
<gene>
    <name evidence="3" type="ORF">BGW36DRAFT_284367</name>
</gene>
<dbReference type="Pfam" id="PF10419">
    <property type="entry name" value="TFIIIC_sub6"/>
    <property type="match status" value="1"/>
</dbReference>
<evidence type="ECO:0000313" key="3">
    <source>
        <dbReference type="EMBL" id="KAH8704734.1"/>
    </source>
</evidence>
<proteinExistence type="predicted"/>
<comment type="caution">
    <text evidence="3">The sequence shown here is derived from an EMBL/GenBank/DDBJ whole genome shotgun (WGS) entry which is preliminary data.</text>
</comment>
<accession>A0AAD4L6B5</accession>
<reference evidence="3" key="1">
    <citation type="submission" date="2021-12" db="EMBL/GenBank/DDBJ databases">
        <title>Convergent genome expansion in fungi linked to evolution of root-endophyte symbiosis.</title>
        <authorList>
            <consortium name="DOE Joint Genome Institute"/>
            <person name="Ke Y.-H."/>
            <person name="Bonito G."/>
            <person name="Liao H.-L."/>
            <person name="Looney B."/>
            <person name="Rojas-Flechas A."/>
            <person name="Nash J."/>
            <person name="Hameed K."/>
            <person name="Schadt C."/>
            <person name="Martin F."/>
            <person name="Crous P.W."/>
            <person name="Miettinen O."/>
            <person name="Magnuson J.K."/>
            <person name="Labbe J."/>
            <person name="Jacobson D."/>
            <person name="Doktycz M.J."/>
            <person name="Veneault-Fourrey C."/>
            <person name="Kuo A."/>
            <person name="Mondo S."/>
            <person name="Calhoun S."/>
            <person name="Riley R."/>
            <person name="Ohm R."/>
            <person name="LaButti K."/>
            <person name="Andreopoulos B."/>
            <person name="Pangilinan J."/>
            <person name="Nolan M."/>
            <person name="Tritt A."/>
            <person name="Clum A."/>
            <person name="Lipzen A."/>
            <person name="Daum C."/>
            <person name="Barry K."/>
            <person name="Grigoriev I.V."/>
            <person name="Vilgalys R."/>
        </authorList>
    </citation>
    <scope>NUCLEOTIDE SEQUENCE</scope>
    <source>
        <strain evidence="3">PMI_201</strain>
    </source>
</reference>
<feature type="domain" description="Transcription factor TFIIIC triple barrel" evidence="2">
    <location>
        <begin position="20"/>
        <end position="160"/>
    </location>
</feature>
<dbReference type="RefSeq" id="XP_046077355.1">
    <property type="nucleotide sequence ID" value="XM_046210231.1"/>
</dbReference>
<name>A0AAD4L6B5_9EURO</name>
<dbReference type="AlphaFoldDB" id="A0AAD4L6B5"/>
<evidence type="ECO:0000259" key="2">
    <source>
        <dbReference type="Pfam" id="PF10419"/>
    </source>
</evidence>
<dbReference type="GeneID" id="70240518"/>
<dbReference type="Gene3D" id="2.60.40.4370">
    <property type="match status" value="1"/>
</dbReference>
<organism evidence="3 4">
    <name type="scientific">Talaromyces proteolyticus</name>
    <dbReference type="NCBI Taxonomy" id="1131652"/>
    <lineage>
        <taxon>Eukaryota</taxon>
        <taxon>Fungi</taxon>
        <taxon>Dikarya</taxon>
        <taxon>Ascomycota</taxon>
        <taxon>Pezizomycotina</taxon>
        <taxon>Eurotiomycetes</taxon>
        <taxon>Eurotiomycetidae</taxon>
        <taxon>Eurotiales</taxon>
        <taxon>Trichocomaceae</taxon>
        <taxon>Talaromyces</taxon>
        <taxon>Talaromyces sect. Bacilispori</taxon>
    </lineage>
</organism>
<evidence type="ECO:0000256" key="1">
    <source>
        <dbReference type="SAM" id="MobiDB-lite"/>
    </source>
</evidence>
<feature type="compositionally biased region" description="Low complexity" evidence="1">
    <location>
        <begin position="265"/>
        <end position="276"/>
    </location>
</feature>
<feature type="region of interest" description="Disordered" evidence="1">
    <location>
        <begin position="32"/>
        <end position="66"/>
    </location>
</feature>
<sequence>MSVGQQPGEDLEYEYEYDETETETFYVNIDLTSHNGPIRPRRRRAAPVTFPASEPPSSPSQATLDPPVDFADVTHSRLDDPVDPRDDMEKRIQIMELHSSNPLVSYRNHIFSCEWADMIGTDMHFTKPEDQPDPSYLKTTDGYSLIAANRIKIVGRKTHLISASDPQDKIGAAEGELDATNIAGKNAQTRFLQELMDIKRARGETDMLQLVFSAKRGKQFEEKLAAWASTEERLDTLYRLNRNAIGGDLDAIKELEELYNRIESGANDNGGPANAAVQRDVDNASIG</sequence>
<keyword evidence="4" id="KW-1185">Reference proteome</keyword>
<evidence type="ECO:0000313" key="4">
    <source>
        <dbReference type="Proteomes" id="UP001201262"/>
    </source>
</evidence>
<feature type="region of interest" description="Disordered" evidence="1">
    <location>
        <begin position="264"/>
        <end position="287"/>
    </location>
</feature>
<protein>
    <recommendedName>
        <fullName evidence="2">Transcription factor TFIIIC triple barrel domain-containing protein</fullName>
    </recommendedName>
</protein>
<dbReference type="InterPro" id="IPR019481">
    <property type="entry name" value="TFIIIC_triple_barrel"/>
</dbReference>
<dbReference type="Proteomes" id="UP001201262">
    <property type="component" value="Unassembled WGS sequence"/>
</dbReference>